<dbReference type="InterPro" id="IPR003594">
    <property type="entry name" value="HATPase_dom"/>
</dbReference>
<dbReference type="InterPro" id="IPR036890">
    <property type="entry name" value="HATPase_C_sf"/>
</dbReference>
<dbReference type="InterPro" id="IPR003661">
    <property type="entry name" value="HisK_dim/P_dom"/>
</dbReference>
<dbReference type="GO" id="GO:0000155">
    <property type="term" value="F:phosphorelay sensor kinase activity"/>
    <property type="evidence" value="ECO:0007669"/>
    <property type="project" value="InterPro"/>
</dbReference>
<evidence type="ECO:0000256" key="1">
    <source>
        <dbReference type="ARBA" id="ARBA00000085"/>
    </source>
</evidence>
<dbReference type="SUPFAM" id="SSF52540">
    <property type="entry name" value="P-loop containing nucleoside triphosphate hydrolases"/>
    <property type="match status" value="1"/>
</dbReference>
<keyword evidence="6" id="KW-0418">Kinase</keyword>
<dbReference type="InterPro" id="IPR004358">
    <property type="entry name" value="Sig_transdc_His_kin-like_C"/>
</dbReference>
<dbReference type="PROSITE" id="PS50011">
    <property type="entry name" value="PROTEIN_KINASE_DOM"/>
    <property type="match status" value="1"/>
</dbReference>
<dbReference type="SUPFAM" id="SSF56112">
    <property type="entry name" value="Protein kinase-like (PK-like)"/>
    <property type="match status" value="1"/>
</dbReference>
<feature type="domain" description="Histidine kinase" evidence="5">
    <location>
        <begin position="1610"/>
        <end position="1828"/>
    </location>
</feature>
<dbReference type="Pfam" id="PF00512">
    <property type="entry name" value="HisKA"/>
    <property type="match status" value="1"/>
</dbReference>
<dbReference type="GO" id="GO:0005524">
    <property type="term" value="F:ATP binding"/>
    <property type="evidence" value="ECO:0007669"/>
    <property type="project" value="InterPro"/>
</dbReference>
<dbReference type="PANTHER" id="PTHR43642:SF1">
    <property type="entry name" value="HYBRID SIGNAL TRANSDUCTION HISTIDINE KINASE G"/>
    <property type="match status" value="1"/>
</dbReference>
<proteinExistence type="predicted"/>
<dbReference type="SUPFAM" id="SSF55781">
    <property type="entry name" value="GAF domain-like"/>
    <property type="match status" value="1"/>
</dbReference>
<dbReference type="CDD" id="cd14014">
    <property type="entry name" value="STKc_PknB_like"/>
    <property type="match status" value="1"/>
</dbReference>
<evidence type="ECO:0000256" key="2">
    <source>
        <dbReference type="ARBA" id="ARBA00012438"/>
    </source>
</evidence>
<evidence type="ECO:0000256" key="3">
    <source>
        <dbReference type="ARBA" id="ARBA00022553"/>
    </source>
</evidence>
<comment type="caution">
    <text evidence="6">The sequence shown here is derived from an EMBL/GenBank/DDBJ whole genome shotgun (WGS) entry which is preliminary data.</text>
</comment>
<dbReference type="CDD" id="cd00082">
    <property type="entry name" value="HisKA"/>
    <property type="match status" value="1"/>
</dbReference>
<dbReference type="InterPro" id="IPR035965">
    <property type="entry name" value="PAS-like_dom_sf"/>
</dbReference>
<evidence type="ECO:0000259" key="4">
    <source>
        <dbReference type="PROSITE" id="PS50011"/>
    </source>
</evidence>
<evidence type="ECO:0000259" key="5">
    <source>
        <dbReference type="PROSITE" id="PS50109"/>
    </source>
</evidence>
<dbReference type="InterPro" id="IPR029016">
    <property type="entry name" value="GAF-like_dom_sf"/>
</dbReference>
<dbReference type="SMART" id="SM00387">
    <property type="entry name" value="HATPase_c"/>
    <property type="match status" value="1"/>
</dbReference>
<dbReference type="EC" id="2.7.13.3" evidence="2"/>
<dbReference type="Gene3D" id="3.30.565.10">
    <property type="entry name" value="Histidine kinase-like ATPase, C-terminal domain"/>
    <property type="match status" value="1"/>
</dbReference>
<dbReference type="InterPro" id="IPR005467">
    <property type="entry name" value="His_kinase_dom"/>
</dbReference>
<dbReference type="InterPro" id="IPR003018">
    <property type="entry name" value="GAF"/>
</dbReference>
<dbReference type="PROSITE" id="PS50109">
    <property type="entry name" value="HIS_KIN"/>
    <property type="match status" value="1"/>
</dbReference>
<dbReference type="Pfam" id="PF13191">
    <property type="entry name" value="AAA_16"/>
    <property type="match status" value="1"/>
</dbReference>
<reference evidence="6 7" key="1">
    <citation type="submission" date="2014-12" db="EMBL/GenBank/DDBJ databases">
        <title>Genome assembly of Enhygromyxa salina DSM 15201.</title>
        <authorList>
            <person name="Sharma G."/>
            <person name="Subramanian S."/>
        </authorList>
    </citation>
    <scope>NUCLEOTIDE SEQUENCE [LARGE SCALE GENOMIC DNA]</scope>
    <source>
        <strain evidence="6 7">DSM 15201</strain>
    </source>
</reference>
<dbReference type="Gene3D" id="3.30.450.20">
    <property type="entry name" value="PAS domain"/>
    <property type="match status" value="1"/>
</dbReference>
<dbReference type="SUPFAM" id="SSF55874">
    <property type="entry name" value="ATPase domain of HSP90 chaperone/DNA topoisomerase II/histidine kinase"/>
    <property type="match status" value="1"/>
</dbReference>
<dbReference type="InterPro" id="IPR008271">
    <property type="entry name" value="Ser/Thr_kinase_AS"/>
</dbReference>
<dbReference type="Pfam" id="PF00069">
    <property type="entry name" value="Pkinase"/>
    <property type="match status" value="1"/>
</dbReference>
<name>A0A0C2D778_9BACT</name>
<dbReference type="SMART" id="SM00388">
    <property type="entry name" value="HisKA"/>
    <property type="match status" value="1"/>
</dbReference>
<dbReference type="InterPro" id="IPR053159">
    <property type="entry name" value="Hybrid_Histidine_Kinase"/>
</dbReference>
<organism evidence="6 7">
    <name type="scientific">Enhygromyxa salina</name>
    <dbReference type="NCBI Taxonomy" id="215803"/>
    <lineage>
        <taxon>Bacteria</taxon>
        <taxon>Pseudomonadati</taxon>
        <taxon>Myxococcota</taxon>
        <taxon>Polyangia</taxon>
        <taxon>Nannocystales</taxon>
        <taxon>Nannocystaceae</taxon>
        <taxon>Enhygromyxa</taxon>
    </lineage>
</organism>
<accession>A0A0C2D778</accession>
<dbReference type="Gene3D" id="3.30.450.40">
    <property type="match status" value="1"/>
</dbReference>
<dbReference type="SUPFAM" id="SSF55785">
    <property type="entry name" value="PYP-like sensor domain (PAS domain)"/>
    <property type="match status" value="1"/>
</dbReference>
<dbReference type="Gene3D" id="1.10.287.130">
    <property type="match status" value="1"/>
</dbReference>
<feature type="domain" description="Protein kinase" evidence="4">
    <location>
        <begin position="1"/>
        <end position="235"/>
    </location>
</feature>
<dbReference type="InterPro" id="IPR027417">
    <property type="entry name" value="P-loop_NTPase"/>
</dbReference>
<sequence length="1831" mass="200350">MIAKVFDIEDEADEDRVQHEFDLVQSLDIDGIVKARELRRVGDQLVLILERIPGVNLSEYADGKPLPIAKFWPIATRIAEILAQTHAARVVHRDIKPSNILVDPQTGRVHLADFGISVLLENERRHIYDGDVLAGTLPYISPEQTGRTSRAVDRRSDLYSLGVTFYELLTGHRPFEGLLPLELIHAHLAREPEPPTSLRPELSAGLCGLVLKLLAKAPEHRYQTADGLAADLRRLQAQHEAGLDDSHVELGAEDFTTDLLLPQRLYGREREQAELSVAFAGVAKSGGRQTIALTGPLGAGKSLLIRELETTVMGHGGHMLGGKFDAFRDLPYAGFEQALTVLFEQMLTESDTRLERWRRQLGAALGSLAGVLAELCPTVELILGPQAKPARVDAAEARNRLLVTIERLLSVVCVDQRPIALVLEDLHWADQGSLRLVEALVHGHGGPLLLVFSLRRDDLPATHPLRELLAELAGHPRGRELELGGLSTPAIEALLTDALPGARELGKLAHAIARKTNGMPLFVGQFLSQLARRDLLRPGKQGWVWDHDRVEAEPIPDDAVAMMGTKLDSLSASARDVIRRAACIGSRFELPRLALVCRHERVQLTACLFELEAAGLLAHVAGEYRFVHDSIQDAARQGLADDVRRELHWTIGRELLAGLARSDERLFEVVDHLAAGAPANPDDNTRLELATLDLRAGTRGLDTGAYDLAQSYLARGIQLTLANRDDVIARGPAAPDYELAFRLHFNLAYSFALNGLRKQADAAFSKLLDWQLEDHHYGEVVARRVRILWVETRHHEAVALGLAALARLGSPIPRAPGRIRAMAAVYRAWKMVRSLDGAAIAAMPRCEDPRDAAVLDLLNQVKYAAFIVDNHLYLYLVGIHPLLIRTLGVHSTIIEAIGNLAIGVGGGLGKSADAVRMQDLARELARGEPTAKTESRVLAIGGSLSLHRGRCFADIVTLFDASYQAALEAGEFDSASFIGGFGGDMQLEVGIHLRVLDRHCRRVARDVGRWCPNQMKVAVWMLRGLSLSLRGADEESAEPAQTDQADQVWDLDPEQILAHNGAPTNYYVGFITKALRELVFADHAAALDSCLRCIHDVEKVVFNTWFIARAYVLTCAAYSIHLLAGGAPSSLAKAGTRKGLRTLRRWAKHNPANYGHYLDLARGLRHAVRGQPAPAAVLLDRAWSGARKRGCRWIEGIAAEQLAALLERQGMTALVDGAKQRAWAAYAAWGADAKLEQLLRAHPDSFAEFRGRSDVQRATSPRGLDGRLLVHDKRASSGSSSTPQLDLAAVLRTVGAISEDLRLDEVIRRVLDAALTSVGADRGLLVLEQGRELTLVAEATDVGASTIFADPPLLRDVGARVPSSLVHFVVRSGQSVVLDDARMDQRFAGDPYLEQAEVRSVLALPLIKGERRLGALVVENRLTTHGFSPTSIKALKLITNQAASTLENALLYSALHSSEARWRSLVDGAPDLIALLDERGRIVFRNHSGALTGLDEGDDERDTEGSLRPDSAATWREAVTAVLADGQRREFELEFIPVAEPSRWYAVRVAPIEVRRTLLSETEPEAVHRNAVVVATDISARKQAEAERQAFDAQVREHQRLESVGTLASGVAHEINNPIQGIMNYADLIQASATDSSLIEFATEIIYESNRVASIIRNLLAFSRQHADDAVDSVALGEVIDATLSLVRSLLRGDYITVEVEITPGLPLVRCRAQHIQQVVMNLITNARDALNERYGAYDVRKRIDICVKRAARPGWIRVSICDTADGIPDDVLPRIFDPFFTTKDRSEGTGLGLAVSHGIIKDHGGELLVETKVGEGTCVSLELPAIAELL</sequence>
<dbReference type="PRINTS" id="PR00344">
    <property type="entry name" value="BCTRLSENSOR"/>
</dbReference>
<gene>
    <name evidence="6" type="ORF">DB30_03206</name>
</gene>
<dbReference type="Proteomes" id="UP000031599">
    <property type="component" value="Unassembled WGS sequence"/>
</dbReference>
<comment type="catalytic activity">
    <reaction evidence="1">
        <text>ATP + protein L-histidine = ADP + protein N-phospho-L-histidine.</text>
        <dbReference type="EC" id="2.7.13.3"/>
    </reaction>
</comment>
<dbReference type="InterPro" id="IPR041664">
    <property type="entry name" value="AAA_16"/>
</dbReference>
<keyword evidence="3" id="KW-0597">Phosphoprotein</keyword>
<dbReference type="Pfam" id="PF02518">
    <property type="entry name" value="HATPase_c"/>
    <property type="match status" value="1"/>
</dbReference>
<dbReference type="InterPro" id="IPR011009">
    <property type="entry name" value="Kinase-like_dom_sf"/>
</dbReference>
<dbReference type="SMART" id="SM00065">
    <property type="entry name" value="GAF"/>
    <property type="match status" value="1"/>
</dbReference>
<dbReference type="Gene3D" id="1.10.510.10">
    <property type="entry name" value="Transferase(Phosphotransferase) domain 1"/>
    <property type="match status" value="1"/>
</dbReference>
<dbReference type="InterPro" id="IPR036097">
    <property type="entry name" value="HisK_dim/P_sf"/>
</dbReference>
<dbReference type="InterPro" id="IPR000719">
    <property type="entry name" value="Prot_kinase_dom"/>
</dbReference>
<dbReference type="SUPFAM" id="SSF47384">
    <property type="entry name" value="Homodimeric domain of signal transducing histidine kinase"/>
    <property type="match status" value="1"/>
</dbReference>
<evidence type="ECO:0000313" key="7">
    <source>
        <dbReference type="Proteomes" id="UP000031599"/>
    </source>
</evidence>
<keyword evidence="6" id="KW-0808">Transferase</keyword>
<dbReference type="PANTHER" id="PTHR43642">
    <property type="entry name" value="HYBRID SIGNAL TRANSDUCTION HISTIDINE KINASE G"/>
    <property type="match status" value="1"/>
</dbReference>
<dbReference type="PROSITE" id="PS00108">
    <property type="entry name" value="PROTEIN_KINASE_ST"/>
    <property type="match status" value="1"/>
</dbReference>
<protein>
    <recommendedName>
        <fullName evidence="2">histidine kinase</fullName>
        <ecNumber evidence="2">2.7.13.3</ecNumber>
    </recommendedName>
</protein>
<dbReference type="Pfam" id="PF01590">
    <property type="entry name" value="GAF"/>
    <property type="match status" value="1"/>
</dbReference>
<dbReference type="EMBL" id="JMCC02000023">
    <property type="protein sequence ID" value="KIG17505.1"/>
    <property type="molecule type" value="Genomic_DNA"/>
</dbReference>
<dbReference type="SMART" id="SM00220">
    <property type="entry name" value="S_TKc"/>
    <property type="match status" value="1"/>
</dbReference>
<evidence type="ECO:0000313" key="6">
    <source>
        <dbReference type="EMBL" id="KIG17505.1"/>
    </source>
</evidence>